<dbReference type="PATRIC" id="fig|172049.5.peg.502"/>
<sequence length="194" mass="22270">MIIYEPVMLAIPLAEKIKDYILKTKEMPRVDELKEILRELNLKNLYLDRGFALYRSKHVFALLISFKEYITIDIISSSGDLSDAMEIMIYHDKTLDSYIVEIVPVNELEFEGNIGIEPVIIDAKTFELKSNPVLGHFEKGNGEVFLVIDESTYKKWEESNKTDHCPICGAKELTWHEKVAYCDSCGFGVKVVKE</sequence>
<dbReference type="EMBL" id="LGFD01000002">
    <property type="protein sequence ID" value="KUK18561.1"/>
    <property type="molecule type" value="Genomic_DNA"/>
</dbReference>
<dbReference type="Proteomes" id="UP000053911">
    <property type="component" value="Unassembled WGS sequence"/>
</dbReference>
<reference evidence="2" key="1">
    <citation type="journal article" date="2015" name="MBio">
        <title>Genome-Resolved Metagenomic Analysis Reveals Roles for Candidate Phyla and Other Microbial Community Members in Biogeochemical Transformations in Oil Reservoirs.</title>
        <authorList>
            <person name="Hu P."/>
            <person name="Tom L."/>
            <person name="Singh A."/>
            <person name="Thomas B.C."/>
            <person name="Baker B.J."/>
            <person name="Piceno Y.M."/>
            <person name="Andersen G.L."/>
            <person name="Banfield J.F."/>
        </authorList>
    </citation>
    <scope>NUCLEOTIDE SEQUENCE [LARGE SCALE GENOMIC DNA]</scope>
</reference>
<dbReference type="RefSeq" id="WP_015849183.1">
    <property type="nucleotide sequence ID" value="NZ_LGFD01000002.1"/>
</dbReference>
<name>A0A117L271_9EURY</name>
<comment type="caution">
    <text evidence="1">The sequence shown here is derived from an EMBL/GenBank/DDBJ whole genome shotgun (WGS) entry which is preliminary data.</text>
</comment>
<evidence type="ECO:0000313" key="2">
    <source>
        <dbReference type="Proteomes" id="UP000053911"/>
    </source>
</evidence>
<accession>A0A117L271</accession>
<proteinExistence type="predicted"/>
<protein>
    <submittedName>
        <fullName evidence="1">Uncharacterized protein</fullName>
    </submittedName>
</protein>
<dbReference type="OMA" id="RENMIVV"/>
<organism evidence="1 2">
    <name type="scientific">Thermococcus sibiricus</name>
    <dbReference type="NCBI Taxonomy" id="172049"/>
    <lineage>
        <taxon>Archaea</taxon>
        <taxon>Methanobacteriati</taxon>
        <taxon>Methanobacteriota</taxon>
        <taxon>Thermococci</taxon>
        <taxon>Thermococcales</taxon>
        <taxon>Thermococcaceae</taxon>
        <taxon>Thermococcus</taxon>
    </lineage>
</organism>
<dbReference type="GeneID" id="8095900"/>
<dbReference type="AlphaFoldDB" id="A0A117L271"/>
<gene>
    <name evidence="1" type="ORF">XD54_0121</name>
</gene>
<evidence type="ECO:0000313" key="1">
    <source>
        <dbReference type="EMBL" id="KUK18561.1"/>
    </source>
</evidence>